<dbReference type="OrthoDB" id="258495at2759"/>
<evidence type="ECO:0000313" key="3">
    <source>
        <dbReference type="Proteomes" id="UP000623467"/>
    </source>
</evidence>
<protein>
    <recommendedName>
        <fullName evidence="4">Protein kinase domain-containing protein</fullName>
    </recommendedName>
</protein>
<organism evidence="2 3">
    <name type="scientific">Mycena sanguinolenta</name>
    <dbReference type="NCBI Taxonomy" id="230812"/>
    <lineage>
        <taxon>Eukaryota</taxon>
        <taxon>Fungi</taxon>
        <taxon>Dikarya</taxon>
        <taxon>Basidiomycota</taxon>
        <taxon>Agaricomycotina</taxon>
        <taxon>Agaricomycetes</taxon>
        <taxon>Agaricomycetidae</taxon>
        <taxon>Agaricales</taxon>
        <taxon>Marasmiineae</taxon>
        <taxon>Mycenaceae</taxon>
        <taxon>Mycena</taxon>
    </lineage>
</organism>
<sequence>MFRGPRRNKGIRFVNISGGTGGPGGEGGLQGGGGGFRRIPLGDIVLQYEIQSDMRSGVVTLRRLHSAKICDKELVVTVAMYEGDGAVQEWRRDIQKYMTVRHPNIVQLYATASCGDTRAVVFHDDLIPLQQFLKLYQQSHFSTLYIHAYVVLAFDWYNTSLLLICLQDNEFRATCTYVRSIFQRRLLDEDCTFFIRYSTRTFCADLVPGGALLIDFSATHSEPMSTQQGLKLLVPENTEGTIIDTLTLDQYHEICYWKFSTVRCISISTSMTVNLPSVVNCAPGNKNIVEIAWLPDAEVLPSQWYIDRKLSISSEVMPNGWTRFNSDGVVDSVALLQLWSMGDLWLSQANHTFTSLQIVSNFQDYVVSNYIYFTLAILSTETAVPPGFLFLCPPEDFQVEQSFRWPDCAAYWSCDPSGAERLTLEDAIKLGFPSLQPSTKLWGKSWDASVYDRLRHFHQAKGFNPDSTHVAWYLGQDLFKLSFDRPGISFAHIDDEDSDYTSNENESSQHLSDELLHSTLVSTLTDHVDIPIISDHQDKEELSICDGDEHSQDPIEISNNALELTLTDRSVHQDMEEVPISGTFKLVMSVQLFLVAFLAVSWAQYELFSDSWNGWLYR</sequence>
<gene>
    <name evidence="2" type="ORF">MSAN_00297600</name>
</gene>
<accession>A0A8H6ZAW9</accession>
<feature type="compositionally biased region" description="Gly residues" evidence="1">
    <location>
        <begin position="18"/>
        <end position="32"/>
    </location>
</feature>
<proteinExistence type="predicted"/>
<name>A0A8H6ZAW9_9AGAR</name>
<comment type="caution">
    <text evidence="2">The sequence shown here is derived from an EMBL/GenBank/DDBJ whole genome shotgun (WGS) entry which is preliminary data.</text>
</comment>
<evidence type="ECO:0000313" key="2">
    <source>
        <dbReference type="EMBL" id="KAF7374159.1"/>
    </source>
</evidence>
<dbReference type="Proteomes" id="UP000623467">
    <property type="component" value="Unassembled WGS sequence"/>
</dbReference>
<dbReference type="AlphaFoldDB" id="A0A8H6ZAW9"/>
<evidence type="ECO:0000256" key="1">
    <source>
        <dbReference type="SAM" id="MobiDB-lite"/>
    </source>
</evidence>
<dbReference type="EMBL" id="JACAZH010000002">
    <property type="protein sequence ID" value="KAF7374159.1"/>
    <property type="molecule type" value="Genomic_DNA"/>
</dbReference>
<evidence type="ECO:0008006" key="4">
    <source>
        <dbReference type="Google" id="ProtNLM"/>
    </source>
</evidence>
<reference evidence="2" key="1">
    <citation type="submission" date="2020-05" db="EMBL/GenBank/DDBJ databases">
        <title>Mycena genomes resolve the evolution of fungal bioluminescence.</title>
        <authorList>
            <person name="Tsai I.J."/>
        </authorList>
    </citation>
    <scope>NUCLEOTIDE SEQUENCE</scope>
    <source>
        <strain evidence="2">160909Yilan</strain>
    </source>
</reference>
<feature type="compositionally biased region" description="Basic residues" evidence="1">
    <location>
        <begin position="1"/>
        <end position="10"/>
    </location>
</feature>
<keyword evidence="3" id="KW-1185">Reference proteome</keyword>
<feature type="region of interest" description="Disordered" evidence="1">
    <location>
        <begin position="1"/>
        <end position="32"/>
    </location>
</feature>